<reference evidence="8" key="2">
    <citation type="journal article" date="2007" name="Science">
        <title>Draft genome sequence of the sexually transmitted pathogen Trichomonas vaginalis.</title>
        <authorList>
            <person name="Carlton J.M."/>
            <person name="Hirt R.P."/>
            <person name="Silva J.C."/>
            <person name="Delcher A.L."/>
            <person name="Schatz M."/>
            <person name="Zhao Q."/>
            <person name="Wortman J.R."/>
            <person name="Bidwell S.L."/>
            <person name="Alsmark U.C.M."/>
            <person name="Besteiro S."/>
            <person name="Sicheritz-Ponten T."/>
            <person name="Noel C.J."/>
            <person name="Dacks J.B."/>
            <person name="Foster P.G."/>
            <person name="Simillion C."/>
            <person name="Van de Peer Y."/>
            <person name="Miranda-Saavedra D."/>
            <person name="Barton G.J."/>
            <person name="Westrop G.D."/>
            <person name="Mueller S."/>
            <person name="Dessi D."/>
            <person name="Fiori P.L."/>
            <person name="Ren Q."/>
            <person name="Paulsen I."/>
            <person name="Zhang H."/>
            <person name="Bastida-Corcuera F.D."/>
            <person name="Simoes-Barbosa A."/>
            <person name="Brown M.T."/>
            <person name="Hayes R.D."/>
            <person name="Mukherjee M."/>
            <person name="Okumura C.Y."/>
            <person name="Schneider R."/>
            <person name="Smith A.J."/>
            <person name="Vanacova S."/>
            <person name="Villalvazo M."/>
            <person name="Haas B.J."/>
            <person name="Pertea M."/>
            <person name="Feldblyum T.V."/>
            <person name="Utterback T.R."/>
            <person name="Shu C.L."/>
            <person name="Osoegawa K."/>
            <person name="de Jong P.J."/>
            <person name="Hrdy I."/>
            <person name="Horvathova L."/>
            <person name="Zubacova Z."/>
            <person name="Dolezal P."/>
            <person name="Malik S.B."/>
            <person name="Logsdon J.M. Jr."/>
            <person name="Henze K."/>
            <person name="Gupta A."/>
            <person name="Wang C.C."/>
            <person name="Dunne R.L."/>
            <person name="Upcroft J.A."/>
            <person name="Upcroft P."/>
            <person name="White O."/>
            <person name="Salzberg S.L."/>
            <person name="Tang P."/>
            <person name="Chiu C.-H."/>
            <person name="Lee Y.-S."/>
            <person name="Embley T.M."/>
            <person name="Coombs G.H."/>
            <person name="Mottram J.C."/>
            <person name="Tachezy J."/>
            <person name="Fraser-Liggett C.M."/>
            <person name="Johnson P.J."/>
        </authorList>
    </citation>
    <scope>NUCLEOTIDE SEQUENCE [LARGE SCALE GENOMIC DNA]</scope>
    <source>
        <strain evidence="8">G3</strain>
    </source>
</reference>
<evidence type="ECO:0000256" key="6">
    <source>
        <dbReference type="SAM" id="Phobius"/>
    </source>
</evidence>
<dbReference type="RefSeq" id="XP_001313348.1">
    <property type="nucleotide sequence ID" value="XM_001313347.1"/>
</dbReference>
<dbReference type="STRING" id="5722.A2F3V0"/>
<dbReference type="SMR" id="A2F3V0"/>
<dbReference type="PANTHER" id="PTHR46426:SF1">
    <property type="entry name" value="PROTEIN DISULFIDE-ISOMERASE TMX3"/>
    <property type="match status" value="1"/>
</dbReference>
<evidence type="ECO:0000259" key="7">
    <source>
        <dbReference type="PROSITE" id="PS51352"/>
    </source>
</evidence>
<dbReference type="KEGG" id="tva:4758239"/>
<keyword evidence="9" id="KW-1185">Reference proteome</keyword>
<evidence type="ECO:0000256" key="5">
    <source>
        <dbReference type="ARBA" id="ARBA00045246"/>
    </source>
</evidence>
<dbReference type="GO" id="GO:0005783">
    <property type="term" value="C:endoplasmic reticulum"/>
    <property type="evidence" value="ECO:0000318"/>
    <property type="project" value="GO_Central"/>
</dbReference>
<evidence type="ECO:0000256" key="2">
    <source>
        <dbReference type="ARBA" id="ARBA00022692"/>
    </source>
</evidence>
<dbReference type="PROSITE" id="PS51352">
    <property type="entry name" value="THIOREDOXIN_2"/>
    <property type="match status" value="1"/>
</dbReference>
<accession>A2F3V0</accession>
<keyword evidence="4 6" id="KW-0472">Membrane</keyword>
<sequence>MCLLSFFLACTSSYNLTNRDIPYLFSDMEHKPFFAILYSDWCPHCLEHNELFMQLEKKYDGDSRFGLVRINCDNFNHICKKFPDSFTPGLYWVIDSPDRAEGYFGTLDLPSIISFIEKHLGELIVEVQNISQYENLLTTYKDNSIFVYQKAKDHGDSDKISDIVFKFKNYPTIFANLKFTLKEDTEDSLFFNINPSTNISTIYDGPYETELLKIFINKYAFPPISPLSALFFEHAITNNYNVLLLADEEPYFVDNFTRIVTENKLEMRAIHFRCVSFPKFCLDLLIQTGNGPQIIINNPKKHYEWYYKDELESSQIINWINEVQSGKRRAAGPGGGFIGFITNLYDDFHRKGPVALILFLSIFAVLAAIFLLGTVQSIVERRRLHYHKLE</sequence>
<dbReference type="Gene3D" id="3.40.30.10">
    <property type="entry name" value="Glutaredoxin"/>
    <property type="match status" value="1"/>
</dbReference>
<dbReference type="PROSITE" id="PS00194">
    <property type="entry name" value="THIOREDOXIN_1"/>
    <property type="match status" value="1"/>
</dbReference>
<dbReference type="OrthoDB" id="74910at2759"/>
<dbReference type="SUPFAM" id="SSF52833">
    <property type="entry name" value="Thioredoxin-like"/>
    <property type="match status" value="1"/>
</dbReference>
<feature type="domain" description="Thioredoxin" evidence="7">
    <location>
        <begin position="3"/>
        <end position="121"/>
    </location>
</feature>
<proteinExistence type="predicted"/>
<dbReference type="CDD" id="cd02961">
    <property type="entry name" value="PDI_a_family"/>
    <property type="match status" value="1"/>
</dbReference>
<dbReference type="Proteomes" id="UP000001542">
    <property type="component" value="Unassembled WGS sequence"/>
</dbReference>
<dbReference type="FunCoup" id="A2F3V0">
    <property type="interactions" value="112"/>
</dbReference>
<keyword evidence="2 6" id="KW-0812">Transmembrane</keyword>
<evidence type="ECO:0000256" key="3">
    <source>
        <dbReference type="ARBA" id="ARBA00022989"/>
    </source>
</evidence>
<evidence type="ECO:0000256" key="1">
    <source>
        <dbReference type="ARBA" id="ARBA00004389"/>
    </source>
</evidence>
<reference evidence="8" key="1">
    <citation type="submission" date="2006-10" db="EMBL/GenBank/DDBJ databases">
        <authorList>
            <person name="Amadeo P."/>
            <person name="Zhao Q."/>
            <person name="Wortman J."/>
            <person name="Fraser-Liggett C."/>
            <person name="Carlton J."/>
        </authorList>
    </citation>
    <scope>NUCLEOTIDE SEQUENCE</scope>
    <source>
        <strain evidence="8">G3</strain>
    </source>
</reference>
<dbReference type="InterPro" id="IPR052250">
    <property type="entry name" value="PDI_TMX3"/>
</dbReference>
<dbReference type="VEuPathDB" id="TrichDB:TVAGG3_0281230"/>
<dbReference type="PANTHER" id="PTHR46426">
    <property type="entry name" value="PROTEIN DISULFIDE-ISOMERASE TMX3"/>
    <property type="match status" value="1"/>
</dbReference>
<dbReference type="GO" id="GO:0005789">
    <property type="term" value="C:endoplasmic reticulum membrane"/>
    <property type="evidence" value="ECO:0007669"/>
    <property type="project" value="UniProtKB-SubCell"/>
</dbReference>
<dbReference type="VEuPathDB" id="TrichDB:TVAG_114230"/>
<evidence type="ECO:0000313" key="8">
    <source>
        <dbReference type="EMBL" id="EAY00419.1"/>
    </source>
</evidence>
<dbReference type="Pfam" id="PF13848">
    <property type="entry name" value="Thioredoxin_6"/>
    <property type="match status" value="1"/>
</dbReference>
<protein>
    <recommendedName>
        <fullName evidence="7">Thioredoxin domain-containing protein</fullName>
    </recommendedName>
</protein>
<dbReference type="InterPro" id="IPR036249">
    <property type="entry name" value="Thioredoxin-like_sf"/>
</dbReference>
<dbReference type="InterPro" id="IPR017937">
    <property type="entry name" value="Thioredoxin_CS"/>
</dbReference>
<dbReference type="Pfam" id="PF00085">
    <property type="entry name" value="Thioredoxin"/>
    <property type="match status" value="1"/>
</dbReference>
<dbReference type="InParanoid" id="A2F3V0"/>
<evidence type="ECO:0000256" key="4">
    <source>
        <dbReference type="ARBA" id="ARBA00023136"/>
    </source>
</evidence>
<dbReference type="EMBL" id="DS113602">
    <property type="protein sequence ID" value="EAY00419.1"/>
    <property type="molecule type" value="Genomic_DNA"/>
</dbReference>
<comment type="subcellular location">
    <subcellularLocation>
        <location evidence="1">Endoplasmic reticulum membrane</location>
        <topology evidence="1">Single-pass membrane protein</topology>
    </subcellularLocation>
</comment>
<keyword evidence="3 6" id="KW-1133">Transmembrane helix</keyword>
<feature type="transmembrane region" description="Helical" evidence="6">
    <location>
        <begin position="354"/>
        <end position="379"/>
    </location>
</feature>
<gene>
    <name evidence="8" type="ORF">TVAG_114230</name>
</gene>
<organism evidence="8 9">
    <name type="scientific">Trichomonas vaginalis (strain ATCC PRA-98 / G3)</name>
    <dbReference type="NCBI Taxonomy" id="412133"/>
    <lineage>
        <taxon>Eukaryota</taxon>
        <taxon>Metamonada</taxon>
        <taxon>Parabasalia</taxon>
        <taxon>Trichomonadida</taxon>
        <taxon>Trichomonadidae</taxon>
        <taxon>Trichomonas</taxon>
    </lineage>
</organism>
<name>A2F3V0_TRIV3</name>
<comment type="function">
    <text evidence="5">Probable disulfide isomerase, which participates in the folding of proteins containing disulfide bonds. May act as a dithiol oxidase. Acts as a regulator of endoplasmic reticulum-mitochondria contact sites via its ability to regulate redox signals.</text>
</comment>
<dbReference type="AlphaFoldDB" id="A2F3V0"/>
<dbReference type="InterPro" id="IPR013766">
    <property type="entry name" value="Thioredoxin_domain"/>
</dbReference>
<evidence type="ECO:0000313" key="9">
    <source>
        <dbReference type="Proteomes" id="UP000001542"/>
    </source>
</evidence>